<dbReference type="Proteomes" id="UP001489004">
    <property type="component" value="Unassembled WGS sequence"/>
</dbReference>
<keyword evidence="3" id="KW-1185">Reference proteome</keyword>
<dbReference type="Pfam" id="PF12394">
    <property type="entry name" value="DUF3657"/>
    <property type="match status" value="1"/>
</dbReference>
<evidence type="ECO:0000313" key="2">
    <source>
        <dbReference type="EMBL" id="KAK9815642.1"/>
    </source>
</evidence>
<organism evidence="2 3">
    <name type="scientific">[Myrmecia] bisecta</name>
    <dbReference type="NCBI Taxonomy" id="41462"/>
    <lineage>
        <taxon>Eukaryota</taxon>
        <taxon>Viridiplantae</taxon>
        <taxon>Chlorophyta</taxon>
        <taxon>core chlorophytes</taxon>
        <taxon>Trebouxiophyceae</taxon>
        <taxon>Trebouxiales</taxon>
        <taxon>Trebouxiaceae</taxon>
        <taxon>Myrmecia</taxon>
    </lineage>
</organism>
<gene>
    <name evidence="2" type="ORF">WJX72_007292</name>
</gene>
<dbReference type="EMBL" id="JALJOR010000006">
    <property type="protein sequence ID" value="KAK9815642.1"/>
    <property type="molecule type" value="Genomic_DNA"/>
</dbReference>
<name>A0AAW1Q3D4_9CHLO</name>
<comment type="caution">
    <text evidence="2">The sequence shown here is derived from an EMBL/GenBank/DDBJ whole genome shotgun (WGS) entry which is preliminary data.</text>
</comment>
<evidence type="ECO:0000313" key="3">
    <source>
        <dbReference type="Proteomes" id="UP001489004"/>
    </source>
</evidence>
<accession>A0AAW1Q3D4</accession>
<dbReference type="InterPro" id="IPR022122">
    <property type="entry name" value="DUF3657"/>
</dbReference>
<evidence type="ECO:0000256" key="1">
    <source>
        <dbReference type="SAM" id="MobiDB-lite"/>
    </source>
</evidence>
<sequence length="639" mass="67973">MSGARVFAHPSRVLTVESKAAALEGPPELQWQIEDDLSSFRSRTFLIRYAQEEVLLGEVACFHVHLDALQGLQQTDCLLEFQLMFQAPSKTRILEPPALINMKCVAKQTFRMVACANGYHEYCPVQFDTTHMVLCNVTLHATLLGLGCGTLDMDQAAPRGSWSDSPGLRRQRRHSAASVVGPVQRSERSTGSFTQILTDHLSCTRCTRCVSLDLVRTGTGLLPNELASATSAPTGNSLASTTLLAHGSGGSDQLLSNTSSADGSAVDENADLRSDVPNRRGRSHRARRGSAIPAYGADYGASRIPDLVAEMDELAQGDLAGHNPLVHFLQCDTCARAAAAEGAWSEAAMHSGVHARMQHVYEKLTAAAAMMHNWAGRRVQVAANWTCLIWILRHAALQLLGLLKQRWEAAQVEAFSMWVMDGPHAAASPAPLAGTKSQRRKSQSYVMDLKTSLLGLSPRFSYPGKPQAQSLSPGLSPRLGKPERSPNSLFSMARSLACMSASASVTLEMADLDSLGDDKSWDGSESGASAASSLHGRIPAMRSHHSAANLPKDAAIGECRAPQGASGHPAILAFSEPNPQPPASGLQMAVGQHSLGPPVTKHHHSIVVTAASAVCPVSKHRRVSCATAVSGNGGPLSGP</sequence>
<feature type="compositionally biased region" description="Basic residues" evidence="1">
    <location>
        <begin position="279"/>
        <end position="288"/>
    </location>
</feature>
<feature type="compositionally biased region" description="Polar residues" evidence="1">
    <location>
        <begin position="251"/>
        <end position="262"/>
    </location>
</feature>
<reference evidence="2 3" key="1">
    <citation type="journal article" date="2024" name="Nat. Commun.">
        <title>Phylogenomics reveals the evolutionary origins of lichenization in chlorophyte algae.</title>
        <authorList>
            <person name="Puginier C."/>
            <person name="Libourel C."/>
            <person name="Otte J."/>
            <person name="Skaloud P."/>
            <person name="Haon M."/>
            <person name="Grisel S."/>
            <person name="Petersen M."/>
            <person name="Berrin J.G."/>
            <person name="Delaux P.M."/>
            <person name="Dal Grande F."/>
            <person name="Keller J."/>
        </authorList>
    </citation>
    <scope>NUCLEOTIDE SEQUENCE [LARGE SCALE GENOMIC DNA]</scope>
    <source>
        <strain evidence="2 3">SAG 2043</strain>
    </source>
</reference>
<proteinExistence type="predicted"/>
<protein>
    <submittedName>
        <fullName evidence="2">Uncharacterized protein</fullName>
    </submittedName>
</protein>
<dbReference type="AlphaFoldDB" id="A0AAW1Q3D4"/>
<feature type="region of interest" description="Disordered" evidence="1">
    <location>
        <begin position="462"/>
        <end position="486"/>
    </location>
</feature>
<feature type="region of interest" description="Disordered" evidence="1">
    <location>
        <begin position="559"/>
        <end position="600"/>
    </location>
</feature>
<feature type="region of interest" description="Disordered" evidence="1">
    <location>
        <begin position="249"/>
        <end position="288"/>
    </location>
</feature>
<feature type="region of interest" description="Disordered" evidence="1">
    <location>
        <begin position="159"/>
        <end position="186"/>
    </location>
</feature>